<evidence type="ECO:0000256" key="5">
    <source>
        <dbReference type="SAM" id="SignalP"/>
    </source>
</evidence>
<feature type="signal peptide" evidence="5">
    <location>
        <begin position="1"/>
        <end position="23"/>
    </location>
</feature>
<keyword evidence="3 5" id="KW-0732">Signal</keyword>
<comment type="subcellular location">
    <subcellularLocation>
        <location evidence="1">Periplasm</location>
    </subcellularLocation>
</comment>
<gene>
    <name evidence="6" type="ORF">F6J85_00075</name>
</gene>
<keyword evidence="2" id="KW-0813">Transport</keyword>
<dbReference type="Proteomes" id="UP000325516">
    <property type="component" value="Chromosome"/>
</dbReference>
<dbReference type="GO" id="GO:0030976">
    <property type="term" value="F:thiamine pyrophosphate binding"/>
    <property type="evidence" value="ECO:0007669"/>
    <property type="project" value="TreeGrafter"/>
</dbReference>
<dbReference type="GO" id="GO:0030288">
    <property type="term" value="C:outer membrane-bounded periplasmic space"/>
    <property type="evidence" value="ECO:0007669"/>
    <property type="project" value="TreeGrafter"/>
</dbReference>
<dbReference type="Pfam" id="PF13416">
    <property type="entry name" value="SBP_bac_8"/>
    <property type="match status" value="1"/>
</dbReference>
<dbReference type="GO" id="GO:0015888">
    <property type="term" value="P:thiamine transport"/>
    <property type="evidence" value="ECO:0007669"/>
    <property type="project" value="TreeGrafter"/>
</dbReference>
<dbReference type="InterPro" id="IPR006059">
    <property type="entry name" value="SBP"/>
</dbReference>
<evidence type="ECO:0000256" key="1">
    <source>
        <dbReference type="ARBA" id="ARBA00004418"/>
    </source>
</evidence>
<dbReference type="RefSeq" id="WP_150923320.1">
    <property type="nucleotide sequence ID" value="NZ_CP044232.1"/>
</dbReference>
<accession>A0A5J6KZL0</accession>
<keyword evidence="7" id="KW-1185">Reference proteome</keyword>
<feature type="chain" id="PRO_5023852482" evidence="5">
    <location>
        <begin position="24"/>
        <end position="352"/>
    </location>
</feature>
<dbReference type="PANTHER" id="PTHR30006:SF3">
    <property type="entry name" value="THIAMINE-BINDING PERIPLASMIC PROTEIN"/>
    <property type="match status" value="1"/>
</dbReference>
<protein>
    <submittedName>
        <fullName evidence="6">Extracellular solute-binding protein</fullName>
    </submittedName>
</protein>
<reference evidence="7" key="1">
    <citation type="submission" date="2019-09" db="EMBL/GenBank/DDBJ databases">
        <title>Mumia zhuanghuii sp. nov. isolated from the intestinal contents of plateau pika (Ochotona curzoniae) in the Qinghai-Tibet plateau of China.</title>
        <authorList>
            <person name="Tian Z."/>
        </authorList>
    </citation>
    <scope>NUCLEOTIDE SEQUENCE [LARGE SCALE GENOMIC DNA]</scope>
    <source>
        <strain evidence="7">L-031</strain>
    </source>
</reference>
<dbReference type="AlphaFoldDB" id="A0A5J6KZL0"/>
<dbReference type="Gene3D" id="3.40.190.10">
    <property type="entry name" value="Periplasmic binding protein-like II"/>
    <property type="match status" value="2"/>
</dbReference>
<keyword evidence="4" id="KW-0574">Periplasm</keyword>
<evidence type="ECO:0000256" key="3">
    <source>
        <dbReference type="ARBA" id="ARBA00022729"/>
    </source>
</evidence>
<dbReference type="SUPFAM" id="SSF53850">
    <property type="entry name" value="Periplasmic binding protein-like II"/>
    <property type="match status" value="1"/>
</dbReference>
<evidence type="ECO:0000313" key="7">
    <source>
        <dbReference type="Proteomes" id="UP000325516"/>
    </source>
</evidence>
<evidence type="ECO:0000256" key="2">
    <source>
        <dbReference type="ARBA" id="ARBA00022448"/>
    </source>
</evidence>
<dbReference type="EMBL" id="CP044232">
    <property type="protein sequence ID" value="QEW01645.1"/>
    <property type="molecule type" value="Genomic_DNA"/>
</dbReference>
<dbReference type="KEGG" id="mlz:F6J85_00075"/>
<dbReference type="PANTHER" id="PTHR30006">
    <property type="entry name" value="THIAMINE-BINDING PERIPLASMIC PROTEIN-RELATED"/>
    <property type="match status" value="1"/>
</dbReference>
<dbReference type="GO" id="GO:0030975">
    <property type="term" value="F:thiamine binding"/>
    <property type="evidence" value="ECO:0007669"/>
    <property type="project" value="TreeGrafter"/>
</dbReference>
<organism evidence="6 7">
    <name type="scientific">Microbacterium lushaniae</name>
    <dbReference type="NCBI Taxonomy" id="2614639"/>
    <lineage>
        <taxon>Bacteria</taxon>
        <taxon>Bacillati</taxon>
        <taxon>Actinomycetota</taxon>
        <taxon>Actinomycetes</taxon>
        <taxon>Micrococcales</taxon>
        <taxon>Microbacteriaceae</taxon>
        <taxon>Microbacterium</taxon>
    </lineage>
</organism>
<sequence length="352" mass="37758">MRLRKATGVVLAGSLLALTGCMATGPGGSSDAVVFGTTGGAASEAFQKAWLLPFTEETGIPVVEDAPATMAKMLQSVDANAVTMDAILAVLSTPADANPALEELDYDIIDAAQFEDSPFKVRPQAVPFFVFSRVAAYNTELFPEGSEPTGFMDFFDTENFPGKRLMPAATSGWSGFLELALIHDGVPRDELYPLDVERALRVFEPVKADLDVMADDGECVTEVAAGEAAMGACYNGRTEIGKRDGLPIDIAWGNEMQWADYLFIPKGAKNKDKAMELIAYLVDKENNGRIADEIAYAPANPLAEVDPDGEWVNAIPGAGALEGELAPIVPDEEWWMENQAAVAERIAAWLQS</sequence>
<evidence type="ECO:0000256" key="4">
    <source>
        <dbReference type="ARBA" id="ARBA00022764"/>
    </source>
</evidence>
<proteinExistence type="predicted"/>
<evidence type="ECO:0000313" key="6">
    <source>
        <dbReference type="EMBL" id="QEW01645.1"/>
    </source>
</evidence>
<dbReference type="PROSITE" id="PS51257">
    <property type="entry name" value="PROKAR_LIPOPROTEIN"/>
    <property type="match status" value="1"/>
</dbReference>
<name>A0A5J6KZL0_9MICO</name>